<feature type="compositionally biased region" description="Low complexity" evidence="1">
    <location>
        <begin position="115"/>
        <end position="133"/>
    </location>
</feature>
<dbReference type="EMBL" id="JBBCAQ010000022">
    <property type="protein sequence ID" value="KAK7591039.1"/>
    <property type="molecule type" value="Genomic_DNA"/>
</dbReference>
<keyword evidence="3" id="KW-1185">Reference proteome</keyword>
<gene>
    <name evidence="2" type="ORF">V9T40_002652</name>
</gene>
<feature type="region of interest" description="Disordered" evidence="1">
    <location>
        <begin position="109"/>
        <end position="133"/>
    </location>
</feature>
<dbReference type="AlphaFoldDB" id="A0AAN9TIT2"/>
<comment type="caution">
    <text evidence="2">The sequence shown here is derived from an EMBL/GenBank/DDBJ whole genome shotgun (WGS) entry which is preliminary data.</text>
</comment>
<feature type="region of interest" description="Disordered" evidence="1">
    <location>
        <begin position="445"/>
        <end position="465"/>
    </location>
</feature>
<protein>
    <submittedName>
        <fullName evidence="2">Uncharacterized protein</fullName>
    </submittedName>
</protein>
<dbReference type="Proteomes" id="UP001367676">
    <property type="component" value="Unassembled WGS sequence"/>
</dbReference>
<organism evidence="2 3">
    <name type="scientific">Parthenolecanium corni</name>
    <dbReference type="NCBI Taxonomy" id="536013"/>
    <lineage>
        <taxon>Eukaryota</taxon>
        <taxon>Metazoa</taxon>
        <taxon>Ecdysozoa</taxon>
        <taxon>Arthropoda</taxon>
        <taxon>Hexapoda</taxon>
        <taxon>Insecta</taxon>
        <taxon>Pterygota</taxon>
        <taxon>Neoptera</taxon>
        <taxon>Paraneoptera</taxon>
        <taxon>Hemiptera</taxon>
        <taxon>Sternorrhyncha</taxon>
        <taxon>Coccoidea</taxon>
        <taxon>Coccidae</taxon>
        <taxon>Parthenolecanium</taxon>
    </lineage>
</organism>
<evidence type="ECO:0000256" key="1">
    <source>
        <dbReference type="SAM" id="MobiDB-lite"/>
    </source>
</evidence>
<reference evidence="2 3" key="1">
    <citation type="submission" date="2024-03" db="EMBL/GenBank/DDBJ databases">
        <title>Adaptation during the transition from Ophiocordyceps entomopathogen to insect associate is accompanied by gene loss and intensified selection.</title>
        <authorList>
            <person name="Ward C.M."/>
            <person name="Onetto C.A."/>
            <person name="Borneman A.R."/>
        </authorList>
    </citation>
    <scope>NUCLEOTIDE SEQUENCE [LARGE SCALE GENOMIC DNA]</scope>
    <source>
        <strain evidence="2">AWRI1</strain>
        <tissue evidence="2">Single Adult Female</tissue>
    </source>
</reference>
<accession>A0AAN9TIT2</accession>
<evidence type="ECO:0000313" key="2">
    <source>
        <dbReference type="EMBL" id="KAK7591039.1"/>
    </source>
</evidence>
<name>A0AAN9TIT2_9HEMI</name>
<proteinExistence type="predicted"/>
<evidence type="ECO:0000313" key="3">
    <source>
        <dbReference type="Proteomes" id="UP001367676"/>
    </source>
</evidence>
<sequence length="465" mass="51302">MFYWKTETIQDSSWIFLAFVEVSTILGTVERDLTDKHIRGIMAPKMDYDEWTPLGRGDPLKNDPTFDYSPPMVGKVKYWINPLFRTPDPPIVPNGGGDEMTTETSQLYTATTPATSKSVSSISSSLSPSSKTSTGDIKRFYIDFKDHTASDMTYVQLLNSKYNNKLVRPHTIAAPHQNHYYVPTRQPPPPLPMLVPPPPVEPSSYSSTKIENSTALELSWDIPNKESHITALTTPVSVTTNAGAYFTTSTASAPVEPLLQSTTPMPLPPSPLTTATKVAVSQTRPDAFRTPTTATIFSTSDKSILKNLLSKEQFQGNHRVTSTSTTLLPLTPNPGNAFFTKQNLRPTKTPAYLIIQGHSKVKKYGASKLDRVDVPSLQDTNEINDVVKYELPRDARGGRQLNVEDFLPFNGLIQDLISSQAEGSGIGAELTKALFPAYVQPSTTLQYDEPRGHDNNEDAIDESYV</sequence>